<dbReference type="PROSITE" id="PS50995">
    <property type="entry name" value="HTH_MARR_2"/>
    <property type="match status" value="1"/>
</dbReference>
<comment type="caution">
    <text evidence="9">The sequence shown here is derived from an EMBL/GenBank/DDBJ whole genome shotgun (WGS) entry which is preliminary data.</text>
</comment>
<keyword evidence="4" id="KW-0804">Transcription</keyword>
<sequence>MKERMPIGFMFKQINNVYEKDFNNRLKTLGITASQCAVLDYLFHSREEEVNQKDIEKALSLQNPTVTGLLKRLDEKGYILSVPSNKDKRCKNIYLTEKAYDIQKRMEADRKKIDKRLTLGMNKKEVAALEKMLDRVLYNIAEP</sequence>
<dbReference type="AlphaFoldDB" id="A0A645FNE9"/>
<protein>
    <recommendedName>
        <fullName evidence="6">HTH-type transcriptional regulator SarZ</fullName>
    </recommendedName>
    <alternativeName>
        <fullName evidence="7">Staphylococcal accessory regulator Z</fullName>
    </alternativeName>
</protein>
<evidence type="ECO:0000256" key="2">
    <source>
        <dbReference type="ARBA" id="ARBA00023015"/>
    </source>
</evidence>
<evidence type="ECO:0000256" key="3">
    <source>
        <dbReference type="ARBA" id="ARBA00023125"/>
    </source>
</evidence>
<evidence type="ECO:0000256" key="6">
    <source>
        <dbReference type="ARBA" id="ARBA00047188"/>
    </source>
</evidence>
<evidence type="ECO:0000256" key="7">
    <source>
        <dbReference type="ARBA" id="ARBA00047207"/>
    </source>
</evidence>
<evidence type="ECO:0000256" key="5">
    <source>
        <dbReference type="ARBA" id="ARBA00046337"/>
    </source>
</evidence>
<comment type="similarity">
    <text evidence="5">Belongs to the SarZ family.</text>
</comment>
<gene>
    <name evidence="9" type="primary">slyA_43</name>
    <name evidence="9" type="ORF">SDC9_162198</name>
</gene>
<dbReference type="InterPro" id="IPR000835">
    <property type="entry name" value="HTH_MarR-typ"/>
</dbReference>
<dbReference type="PANTHER" id="PTHR42756">
    <property type="entry name" value="TRANSCRIPTIONAL REGULATOR, MARR"/>
    <property type="match status" value="1"/>
</dbReference>
<evidence type="ECO:0000256" key="4">
    <source>
        <dbReference type="ARBA" id="ARBA00023163"/>
    </source>
</evidence>
<dbReference type="SMART" id="SM00347">
    <property type="entry name" value="HTH_MARR"/>
    <property type="match status" value="1"/>
</dbReference>
<dbReference type="InterPro" id="IPR036388">
    <property type="entry name" value="WH-like_DNA-bd_sf"/>
</dbReference>
<dbReference type="GO" id="GO:0003700">
    <property type="term" value="F:DNA-binding transcription factor activity"/>
    <property type="evidence" value="ECO:0007669"/>
    <property type="project" value="InterPro"/>
</dbReference>
<dbReference type="InterPro" id="IPR036390">
    <property type="entry name" value="WH_DNA-bd_sf"/>
</dbReference>
<dbReference type="Pfam" id="PF22381">
    <property type="entry name" value="Staph_reg_Sar_Rot"/>
    <property type="match status" value="1"/>
</dbReference>
<dbReference type="PANTHER" id="PTHR42756:SF1">
    <property type="entry name" value="TRANSCRIPTIONAL REPRESSOR OF EMRAB OPERON"/>
    <property type="match status" value="1"/>
</dbReference>
<name>A0A645FNE9_9ZZZZ</name>
<evidence type="ECO:0000313" key="9">
    <source>
        <dbReference type="EMBL" id="MPN14869.1"/>
    </source>
</evidence>
<dbReference type="PRINTS" id="PR00598">
    <property type="entry name" value="HTHMARR"/>
</dbReference>
<evidence type="ECO:0000256" key="1">
    <source>
        <dbReference type="ARBA" id="ARBA00004496"/>
    </source>
</evidence>
<accession>A0A645FNE9</accession>
<dbReference type="Gene3D" id="1.10.10.10">
    <property type="entry name" value="Winged helix-like DNA-binding domain superfamily/Winged helix DNA-binding domain"/>
    <property type="match status" value="1"/>
</dbReference>
<comment type="subcellular location">
    <subcellularLocation>
        <location evidence="1">Cytoplasm</location>
    </subcellularLocation>
</comment>
<keyword evidence="2" id="KW-0805">Transcription regulation</keyword>
<keyword evidence="3" id="KW-0238">DNA-binding</keyword>
<proteinExistence type="inferred from homology"/>
<evidence type="ECO:0000259" key="8">
    <source>
        <dbReference type="PROSITE" id="PS50995"/>
    </source>
</evidence>
<dbReference type="EMBL" id="VSSQ01061550">
    <property type="protein sequence ID" value="MPN14869.1"/>
    <property type="molecule type" value="Genomic_DNA"/>
</dbReference>
<dbReference type="GO" id="GO:0005737">
    <property type="term" value="C:cytoplasm"/>
    <property type="evidence" value="ECO:0007669"/>
    <property type="project" value="UniProtKB-SubCell"/>
</dbReference>
<feature type="domain" description="HTH marR-type" evidence="8">
    <location>
        <begin position="4"/>
        <end position="138"/>
    </location>
</feature>
<dbReference type="GO" id="GO:0003677">
    <property type="term" value="F:DNA binding"/>
    <property type="evidence" value="ECO:0007669"/>
    <property type="project" value="UniProtKB-KW"/>
</dbReference>
<dbReference type="SUPFAM" id="SSF46785">
    <property type="entry name" value="Winged helix' DNA-binding domain"/>
    <property type="match status" value="1"/>
</dbReference>
<reference evidence="9" key="1">
    <citation type="submission" date="2019-08" db="EMBL/GenBank/DDBJ databases">
        <authorList>
            <person name="Kucharzyk K."/>
            <person name="Murdoch R.W."/>
            <person name="Higgins S."/>
            <person name="Loffler F."/>
        </authorList>
    </citation>
    <scope>NUCLEOTIDE SEQUENCE</scope>
</reference>
<organism evidence="9">
    <name type="scientific">bioreactor metagenome</name>
    <dbReference type="NCBI Taxonomy" id="1076179"/>
    <lineage>
        <taxon>unclassified sequences</taxon>
        <taxon>metagenomes</taxon>
        <taxon>ecological metagenomes</taxon>
    </lineage>
</organism>
<dbReference type="InterPro" id="IPR055166">
    <property type="entry name" value="Transc_reg_Sar_Rot_HTH"/>
</dbReference>